<comment type="caution">
    <text evidence="1">The sequence shown here is derived from an EMBL/GenBank/DDBJ whole genome shotgun (WGS) entry which is preliminary data.</text>
</comment>
<evidence type="ECO:0000313" key="1">
    <source>
        <dbReference type="EMBL" id="CAH1972099.1"/>
    </source>
</evidence>
<dbReference type="EMBL" id="CAKOFQ010006795">
    <property type="protein sequence ID" value="CAH1972099.1"/>
    <property type="molecule type" value="Genomic_DNA"/>
</dbReference>
<keyword evidence="2" id="KW-1185">Reference proteome</keyword>
<sequence>MDLSKINQASSLADLKPSIKLWELPINVPYLILGAKMTKGKFGESVLLDLEKNVVFLPGRLTQAFKSEIEKFKAAKYTVTFTGL</sequence>
<evidence type="ECO:0000313" key="2">
    <source>
        <dbReference type="Proteomes" id="UP001152888"/>
    </source>
</evidence>
<gene>
    <name evidence="1" type="ORF">ACAOBT_LOCUS9817</name>
</gene>
<reference evidence="1" key="1">
    <citation type="submission" date="2022-03" db="EMBL/GenBank/DDBJ databases">
        <authorList>
            <person name="Sayadi A."/>
        </authorList>
    </citation>
    <scope>NUCLEOTIDE SEQUENCE</scope>
</reference>
<name>A0A9P0KFI7_ACAOB</name>
<dbReference type="AlphaFoldDB" id="A0A9P0KFI7"/>
<dbReference type="Proteomes" id="UP001152888">
    <property type="component" value="Unassembled WGS sequence"/>
</dbReference>
<protein>
    <submittedName>
        <fullName evidence="1">Uncharacterized protein</fullName>
    </submittedName>
</protein>
<accession>A0A9P0KFI7</accession>
<organism evidence="1 2">
    <name type="scientific">Acanthoscelides obtectus</name>
    <name type="common">Bean weevil</name>
    <name type="synonym">Bruchus obtectus</name>
    <dbReference type="NCBI Taxonomy" id="200917"/>
    <lineage>
        <taxon>Eukaryota</taxon>
        <taxon>Metazoa</taxon>
        <taxon>Ecdysozoa</taxon>
        <taxon>Arthropoda</taxon>
        <taxon>Hexapoda</taxon>
        <taxon>Insecta</taxon>
        <taxon>Pterygota</taxon>
        <taxon>Neoptera</taxon>
        <taxon>Endopterygota</taxon>
        <taxon>Coleoptera</taxon>
        <taxon>Polyphaga</taxon>
        <taxon>Cucujiformia</taxon>
        <taxon>Chrysomeloidea</taxon>
        <taxon>Chrysomelidae</taxon>
        <taxon>Bruchinae</taxon>
        <taxon>Bruchini</taxon>
        <taxon>Acanthoscelides</taxon>
    </lineage>
</organism>
<proteinExistence type="predicted"/>
<dbReference type="OrthoDB" id="6784066at2759"/>